<accession>A0ABV0IF49</accession>
<keyword evidence="1" id="KW-0472">Membrane</keyword>
<dbReference type="RefSeq" id="WP_347919049.1">
    <property type="nucleotide sequence ID" value="NZ_JBDXMX010000001.1"/>
</dbReference>
<proteinExistence type="predicted"/>
<keyword evidence="3" id="KW-1185">Reference proteome</keyword>
<protein>
    <recommendedName>
        <fullName evidence="4">PASTA domain-containing protein</fullName>
    </recommendedName>
</protein>
<reference evidence="2 3" key="1">
    <citation type="submission" date="2024-05" db="EMBL/GenBank/DDBJ databases">
        <authorList>
            <person name="Yi C."/>
        </authorList>
    </citation>
    <scope>NUCLEOTIDE SEQUENCE [LARGE SCALE GENOMIC DNA]</scope>
    <source>
        <strain evidence="2 3">XS13</strain>
    </source>
</reference>
<organism evidence="2 3">
    <name type="scientific">Citricoccus nitrophenolicus</name>
    <dbReference type="NCBI Taxonomy" id="863575"/>
    <lineage>
        <taxon>Bacteria</taxon>
        <taxon>Bacillati</taxon>
        <taxon>Actinomycetota</taxon>
        <taxon>Actinomycetes</taxon>
        <taxon>Micrococcales</taxon>
        <taxon>Micrococcaceae</taxon>
        <taxon>Citricoccus</taxon>
    </lineage>
</organism>
<feature type="transmembrane region" description="Helical" evidence="1">
    <location>
        <begin position="60"/>
        <end position="81"/>
    </location>
</feature>
<evidence type="ECO:0000313" key="3">
    <source>
        <dbReference type="Proteomes" id="UP001484097"/>
    </source>
</evidence>
<dbReference type="Proteomes" id="UP001484097">
    <property type="component" value="Unassembled WGS sequence"/>
</dbReference>
<keyword evidence="1" id="KW-1133">Transmembrane helix</keyword>
<keyword evidence="1" id="KW-0812">Transmembrane</keyword>
<evidence type="ECO:0000313" key="2">
    <source>
        <dbReference type="EMBL" id="MEO9246796.1"/>
    </source>
</evidence>
<evidence type="ECO:0000256" key="1">
    <source>
        <dbReference type="SAM" id="Phobius"/>
    </source>
</evidence>
<dbReference type="EMBL" id="JBDXMX010000001">
    <property type="protein sequence ID" value="MEO9246796.1"/>
    <property type="molecule type" value="Genomic_DNA"/>
</dbReference>
<feature type="transmembrane region" description="Helical" evidence="1">
    <location>
        <begin position="20"/>
        <end position="39"/>
    </location>
</feature>
<gene>
    <name evidence="2" type="ORF">ABDK96_03790</name>
</gene>
<comment type="caution">
    <text evidence="2">The sequence shown here is derived from an EMBL/GenBank/DDBJ whole genome shotgun (WGS) entry which is preliminary data.</text>
</comment>
<sequence>MLDGIDPWGLSGPGGLNAVAAIFLGAAIIFLGIGIVLGVMRWAGGRVSSSSNSSGKGLKMIAACVLGAVVLGSLGGAVQWGSSLGTSSLMPEAARPGQVVIDRKAPKTTCTDQAVRDFDDEWPMLTHEERVEVVEAVAGDGLEVKPGDQIMSLKWYPTGTDCSADNTTAASGTEVEMRIYDTVAGGGSDEQVRKHTVD</sequence>
<name>A0ABV0IF49_9MICC</name>
<evidence type="ECO:0008006" key="4">
    <source>
        <dbReference type="Google" id="ProtNLM"/>
    </source>
</evidence>